<proteinExistence type="predicted"/>
<reference evidence="2" key="1">
    <citation type="journal article" date="2019" name="Int. J. Syst. Evol. Microbiol.">
        <title>The Global Catalogue of Microorganisms (GCM) 10K type strain sequencing project: providing services to taxonomists for standard genome sequencing and annotation.</title>
        <authorList>
            <consortium name="The Broad Institute Genomics Platform"/>
            <consortium name="The Broad Institute Genome Sequencing Center for Infectious Disease"/>
            <person name="Wu L."/>
            <person name="Ma J."/>
        </authorList>
    </citation>
    <scope>NUCLEOTIDE SEQUENCE [LARGE SCALE GENOMIC DNA]</scope>
    <source>
        <strain evidence="2">CCUG 60022</strain>
    </source>
</reference>
<comment type="caution">
    <text evidence="1">The sequence shown here is derived from an EMBL/GenBank/DDBJ whole genome shotgun (WGS) entry which is preliminary data.</text>
</comment>
<dbReference type="RefSeq" id="WP_298264926.1">
    <property type="nucleotide sequence ID" value="NZ_JBHTIC010000005.1"/>
</dbReference>
<protein>
    <submittedName>
        <fullName evidence="1">Uncharacterized protein</fullName>
    </submittedName>
</protein>
<dbReference type="EMBL" id="JBHTIC010000005">
    <property type="protein sequence ID" value="MFD0761226.1"/>
    <property type="molecule type" value="Genomic_DNA"/>
</dbReference>
<gene>
    <name evidence="1" type="ORF">ACFQZW_03955</name>
</gene>
<accession>A0ABW2Z5M3</accession>
<dbReference type="Proteomes" id="UP001597032">
    <property type="component" value="Unassembled WGS sequence"/>
</dbReference>
<organism evidence="1 2">
    <name type="scientific">Lutibacter aestuarii</name>
    <dbReference type="NCBI Taxonomy" id="861111"/>
    <lineage>
        <taxon>Bacteria</taxon>
        <taxon>Pseudomonadati</taxon>
        <taxon>Bacteroidota</taxon>
        <taxon>Flavobacteriia</taxon>
        <taxon>Flavobacteriales</taxon>
        <taxon>Flavobacteriaceae</taxon>
        <taxon>Lutibacter</taxon>
    </lineage>
</organism>
<evidence type="ECO:0000313" key="1">
    <source>
        <dbReference type="EMBL" id="MFD0761226.1"/>
    </source>
</evidence>
<name>A0ABW2Z5M3_9FLAO</name>
<keyword evidence="2" id="KW-1185">Reference proteome</keyword>
<evidence type="ECO:0000313" key="2">
    <source>
        <dbReference type="Proteomes" id="UP001597032"/>
    </source>
</evidence>
<sequence>METKIKKDWFGREKSIAELHYDSKLWISEIEFINDELRFLDNLLSMYFIDCLDLGLKKNIEDFVKKIATEKQLISTFINLINKHEKILVDLIETNSVKSNKNFLESHKKLEREINTYFKNYKKLKKDIFNTIENIMKKKEQLKISLK</sequence>